<keyword evidence="3" id="KW-1185">Reference proteome</keyword>
<dbReference type="AlphaFoldDB" id="A0AAV9LXP9"/>
<dbReference type="InterPro" id="IPR036691">
    <property type="entry name" value="Endo/exonu/phosph_ase_sf"/>
</dbReference>
<gene>
    <name evidence="2" type="ORF">R3W88_022513</name>
</gene>
<evidence type="ECO:0000313" key="3">
    <source>
        <dbReference type="Proteomes" id="UP001311915"/>
    </source>
</evidence>
<organism evidence="2 3">
    <name type="scientific">Solanum pinnatisectum</name>
    <name type="common">tansyleaf nightshade</name>
    <dbReference type="NCBI Taxonomy" id="50273"/>
    <lineage>
        <taxon>Eukaryota</taxon>
        <taxon>Viridiplantae</taxon>
        <taxon>Streptophyta</taxon>
        <taxon>Embryophyta</taxon>
        <taxon>Tracheophyta</taxon>
        <taxon>Spermatophyta</taxon>
        <taxon>Magnoliopsida</taxon>
        <taxon>eudicotyledons</taxon>
        <taxon>Gunneridae</taxon>
        <taxon>Pentapetalae</taxon>
        <taxon>asterids</taxon>
        <taxon>lamiids</taxon>
        <taxon>Solanales</taxon>
        <taxon>Solanaceae</taxon>
        <taxon>Solanoideae</taxon>
        <taxon>Solaneae</taxon>
        <taxon>Solanum</taxon>
    </lineage>
</organism>
<protein>
    <recommendedName>
        <fullName evidence="1">Endonuclease/exonuclease/phosphatase domain-containing protein</fullName>
    </recommendedName>
</protein>
<comment type="caution">
    <text evidence="2">The sequence shown here is derived from an EMBL/GenBank/DDBJ whole genome shotgun (WGS) entry which is preliminary data.</text>
</comment>
<dbReference type="GO" id="GO:0003824">
    <property type="term" value="F:catalytic activity"/>
    <property type="evidence" value="ECO:0007669"/>
    <property type="project" value="InterPro"/>
</dbReference>
<evidence type="ECO:0000259" key="1">
    <source>
        <dbReference type="Pfam" id="PF03372"/>
    </source>
</evidence>
<dbReference type="PANTHER" id="PTHR35218">
    <property type="entry name" value="RNASE H DOMAIN-CONTAINING PROTEIN"/>
    <property type="match status" value="1"/>
</dbReference>
<accession>A0AAV9LXP9</accession>
<name>A0AAV9LXP9_9SOLN</name>
<sequence>MTDPHTPILFLRNPLTLDMLQSTEKKYQVRVPQVVRKESITIRHYNSQIRQKYVAIIIPTLKGKQVMDGENITKLDSNMNLEMFLTPGGSSNSQEGIIMKMLLWNCRGAHSSNFMNNMCALIEWNNPTILALTEMRMEDHDNLLQALDFTDVIQILAIGYSGGIALLWKSSEVTIEPFMLTEQEIHATIEVSMTSPKWTISIVYAKNSNITTSITGPWLVCGDFNEVTNALENLGGSPINNTKCSAFINCLDDMNMIYLGFTSLKYTCNHEWLNLFPKSTVQHLPRTHSDHCPVLLNCTKSVNKPNKIFRFESMWLRHPDFSNVVRKTWGNNKSYSNALENFTKATRIWNRKTFGNIFKQTKDVLKRINELQRMDENYKKPFHIYLEEKLIKEYNEILKREEEFWKLKSRVQWLNDGDANTKFFHISTTNRRRRNRIIGLNDSVGNWTFDLETISNTIVHHFKTIYTTELIKCDLENPKICVNALSMEDGDLIGRPLEKNEIKKMLFSPLNLLNHRVQMDYIHCSSKNIGKILRNLSQLLAKRFF</sequence>
<evidence type="ECO:0000313" key="2">
    <source>
        <dbReference type="EMBL" id="KAK4729525.1"/>
    </source>
</evidence>
<proteinExistence type="predicted"/>
<dbReference type="Proteomes" id="UP001311915">
    <property type="component" value="Unassembled WGS sequence"/>
</dbReference>
<reference evidence="2 3" key="1">
    <citation type="submission" date="2023-10" db="EMBL/GenBank/DDBJ databases">
        <title>Genome-Wide Identification Analysis in wild type Solanum Pinnatisectum Reveals Some Genes Defensing Phytophthora Infestans.</title>
        <authorList>
            <person name="Sun C."/>
        </authorList>
    </citation>
    <scope>NUCLEOTIDE SEQUENCE [LARGE SCALE GENOMIC DNA]</scope>
    <source>
        <strain evidence="2">LQN</strain>
        <tissue evidence="2">Leaf</tissue>
    </source>
</reference>
<dbReference type="InterPro" id="IPR005135">
    <property type="entry name" value="Endo/exonuclease/phosphatase"/>
</dbReference>
<dbReference type="Gene3D" id="3.60.10.10">
    <property type="entry name" value="Endonuclease/exonuclease/phosphatase"/>
    <property type="match status" value="1"/>
</dbReference>
<dbReference type="EMBL" id="JAWPEI010000004">
    <property type="protein sequence ID" value="KAK4729525.1"/>
    <property type="molecule type" value="Genomic_DNA"/>
</dbReference>
<dbReference type="SUPFAM" id="SSF56219">
    <property type="entry name" value="DNase I-like"/>
    <property type="match status" value="1"/>
</dbReference>
<dbReference type="PANTHER" id="PTHR35218:SF7">
    <property type="entry name" value="ENDONUCLEASE_EXONUCLEASE_PHOSPHATASE"/>
    <property type="match status" value="1"/>
</dbReference>
<feature type="domain" description="Endonuclease/exonuclease/phosphatase" evidence="1">
    <location>
        <begin position="103"/>
        <end position="229"/>
    </location>
</feature>
<dbReference type="Pfam" id="PF03372">
    <property type="entry name" value="Exo_endo_phos"/>
    <property type="match status" value="1"/>
</dbReference>